<accession>A0A7V8VC96</accession>
<evidence type="ECO:0000313" key="2">
    <source>
        <dbReference type="EMBL" id="MBA2225360.1"/>
    </source>
</evidence>
<dbReference type="CDD" id="cd15482">
    <property type="entry name" value="Sialidase_non-viral"/>
    <property type="match status" value="1"/>
</dbReference>
<proteinExistence type="predicted"/>
<dbReference type="InterPro" id="IPR036278">
    <property type="entry name" value="Sialidase_sf"/>
</dbReference>
<dbReference type="EMBL" id="JACEFB010000002">
    <property type="protein sequence ID" value="MBA2225360.1"/>
    <property type="molecule type" value="Genomic_DNA"/>
</dbReference>
<dbReference type="Proteomes" id="UP000542342">
    <property type="component" value="Unassembled WGS sequence"/>
</dbReference>
<dbReference type="Pfam" id="PF13088">
    <property type="entry name" value="BNR_2"/>
    <property type="match status" value="1"/>
</dbReference>
<reference evidence="2 3" key="1">
    <citation type="submission" date="2020-07" db="EMBL/GenBank/DDBJ databases">
        <title>Thermogemmata thermophila gen. nov., sp. nov., a novel moderate thermophilic planctomycete from a Kamchatka hot spring.</title>
        <authorList>
            <person name="Elcheninov A.G."/>
            <person name="Podosokorskaya O.A."/>
            <person name="Kovaleva O.L."/>
            <person name="Novikov A."/>
            <person name="Bonch-Osmolovskaya E.A."/>
            <person name="Toshchakov S.V."/>
            <person name="Kublanov I.V."/>
        </authorList>
    </citation>
    <scope>NUCLEOTIDE SEQUENCE [LARGE SCALE GENOMIC DNA]</scope>
    <source>
        <strain evidence="2 3">2918</strain>
    </source>
</reference>
<dbReference type="SUPFAM" id="SSF50939">
    <property type="entry name" value="Sialidases"/>
    <property type="match status" value="1"/>
</dbReference>
<keyword evidence="3" id="KW-1185">Reference proteome</keyword>
<dbReference type="InterPro" id="IPR011040">
    <property type="entry name" value="Sialidase"/>
</dbReference>
<dbReference type="AlphaFoldDB" id="A0A7V8VC96"/>
<organism evidence="2 3">
    <name type="scientific">Thermogemmata fonticola</name>
    <dbReference type="NCBI Taxonomy" id="2755323"/>
    <lineage>
        <taxon>Bacteria</taxon>
        <taxon>Pseudomonadati</taxon>
        <taxon>Planctomycetota</taxon>
        <taxon>Planctomycetia</taxon>
        <taxon>Gemmatales</taxon>
        <taxon>Gemmataceae</taxon>
        <taxon>Thermogemmata</taxon>
    </lineage>
</organism>
<dbReference type="RefSeq" id="WP_194536790.1">
    <property type="nucleotide sequence ID" value="NZ_JACEFB010000002.1"/>
</dbReference>
<evidence type="ECO:0000313" key="3">
    <source>
        <dbReference type="Proteomes" id="UP000542342"/>
    </source>
</evidence>
<name>A0A7V8VC96_9BACT</name>
<comment type="caution">
    <text evidence="2">The sequence shown here is derived from an EMBL/GenBank/DDBJ whole genome shotgun (WGS) entry which is preliminary data.</text>
</comment>
<dbReference type="PANTHER" id="PTHR43752">
    <property type="entry name" value="BNR/ASP-BOX REPEAT FAMILY PROTEIN"/>
    <property type="match status" value="1"/>
</dbReference>
<evidence type="ECO:0000259" key="1">
    <source>
        <dbReference type="Pfam" id="PF13088"/>
    </source>
</evidence>
<dbReference type="PANTHER" id="PTHR43752:SF2">
    <property type="entry name" value="BNR_ASP-BOX REPEAT FAMILY PROTEIN"/>
    <property type="match status" value="1"/>
</dbReference>
<feature type="domain" description="Sialidase" evidence="1">
    <location>
        <begin position="32"/>
        <end position="297"/>
    </location>
</feature>
<sequence length="317" mass="35507">MIRTVSVESRLIFEKAPFASCHASTIVEVEGGRLLAAWFGGKDEGAKDVQIWGSIFDGQRWSEPRVWGSEPGQPCWNPVLFRTAKGTLYLWYKAGPNPQQWSGYVRTSSDNGKSWSPPEMLPAGQFGPVRAKPIQRADGTILAGTSIESYRNWTPYVDSSRDDGKTWRRSNAFPLPGKHHQIQPTLFETAEGQIVALLRSREPRKICRAESRDGGLTFSPAAETDLPNPNSGIDVVRCKNGDLILIYNPTVLTRTPLSLARSRDDGKTWKKVYDLETEAGEYSYPAMIAASSGLLEITYTWRRTHIKHVRLDPETLR</sequence>
<protein>
    <submittedName>
        <fullName evidence="2">Exo-alpha-sialidase</fullName>
    </submittedName>
</protein>
<dbReference type="Gene3D" id="2.120.10.10">
    <property type="match status" value="1"/>
</dbReference>
<gene>
    <name evidence="2" type="ORF">H0921_04190</name>
</gene>